<evidence type="ECO:0000256" key="1">
    <source>
        <dbReference type="ARBA" id="ARBA00022448"/>
    </source>
</evidence>
<feature type="binding site" evidence="6">
    <location>
        <position position="573"/>
    </location>
    <ligand>
        <name>Zn(2+)</name>
        <dbReference type="ChEBI" id="CHEBI:29105"/>
    </ligand>
</feature>
<keyword evidence="2 6" id="KW-1003">Cell membrane</keyword>
<evidence type="ECO:0000256" key="5">
    <source>
        <dbReference type="ARBA" id="ARBA00023136"/>
    </source>
</evidence>
<feature type="binding site" evidence="6">
    <location>
        <position position="767"/>
    </location>
    <ligand>
        <name>Zn(2+)</name>
        <dbReference type="ChEBI" id="CHEBI:29105"/>
    </ligand>
</feature>
<keyword evidence="1 6" id="KW-0813">Transport</keyword>
<keyword evidence="8" id="KW-1185">Reference proteome</keyword>
<keyword evidence="3 6" id="KW-0479">Metal-binding</keyword>
<evidence type="ECO:0000313" key="7">
    <source>
        <dbReference type="EMBL" id="ODJ87856.1"/>
    </source>
</evidence>
<dbReference type="OrthoDB" id="9805101at2"/>
<dbReference type="Proteomes" id="UP000094769">
    <property type="component" value="Unassembled WGS sequence"/>
</dbReference>
<dbReference type="PANTHER" id="PTHR38344">
    <property type="entry name" value="UPF0753 PROTEIN AQ_863"/>
    <property type="match status" value="1"/>
</dbReference>
<proteinExistence type="inferred from homology"/>
<dbReference type="Pfam" id="PF10070">
    <property type="entry name" value="DabA"/>
    <property type="match status" value="1"/>
</dbReference>
<organism evidence="7 8">
    <name type="scientific">Candidatus Thiodiazotropha endolucinida</name>
    <dbReference type="NCBI Taxonomy" id="1655433"/>
    <lineage>
        <taxon>Bacteria</taxon>
        <taxon>Pseudomonadati</taxon>
        <taxon>Pseudomonadota</taxon>
        <taxon>Gammaproteobacteria</taxon>
        <taxon>Chromatiales</taxon>
        <taxon>Sedimenticolaceae</taxon>
        <taxon>Candidatus Thiodiazotropha</taxon>
    </lineage>
</organism>
<dbReference type="AlphaFoldDB" id="A0A7Z0VMB7"/>
<feature type="binding site" evidence="6">
    <location>
        <position position="782"/>
    </location>
    <ligand>
        <name>Zn(2+)</name>
        <dbReference type="ChEBI" id="CHEBI:29105"/>
    </ligand>
</feature>
<keyword evidence="4 6" id="KW-0862">Zinc</keyword>
<feature type="binding site" evidence="6">
    <location>
        <position position="575"/>
    </location>
    <ligand>
        <name>Zn(2+)</name>
        <dbReference type="ChEBI" id="CHEBI:29105"/>
    </ligand>
</feature>
<evidence type="ECO:0000256" key="2">
    <source>
        <dbReference type="ARBA" id="ARBA00022475"/>
    </source>
</evidence>
<gene>
    <name evidence="6" type="primary">dabA</name>
    <name evidence="7" type="ORF">CODIS_19640</name>
</gene>
<dbReference type="GO" id="GO:0005886">
    <property type="term" value="C:plasma membrane"/>
    <property type="evidence" value="ECO:0007669"/>
    <property type="project" value="UniProtKB-SubCell"/>
</dbReference>
<comment type="similarity">
    <text evidence="6">Belongs to the inorganic carbon transporter (TC 9.A.2) DabA family.</text>
</comment>
<comment type="caution">
    <text evidence="7">The sequence shown here is derived from an EMBL/GenBank/DDBJ whole genome shotgun (WGS) entry which is preliminary data.</text>
</comment>
<dbReference type="RefSeq" id="WP_069124436.1">
    <property type="nucleotide sequence ID" value="NZ_MARB01000009.1"/>
</dbReference>
<evidence type="ECO:0000313" key="8">
    <source>
        <dbReference type="Proteomes" id="UP000094769"/>
    </source>
</evidence>
<reference evidence="7 8" key="1">
    <citation type="submission" date="2016-06" db="EMBL/GenBank/DDBJ databases">
        <title>Genome sequence of endosymbiont of Candidatus Endolucinida thiodiazotropha.</title>
        <authorList>
            <person name="Poehlein A."/>
            <person name="Koenig S."/>
            <person name="Heiden S.E."/>
            <person name="Thuermer A."/>
            <person name="Voget S."/>
            <person name="Daniel R."/>
            <person name="Markert S."/>
            <person name="Gros O."/>
            <person name="Schweder T."/>
        </authorList>
    </citation>
    <scope>NUCLEOTIDE SEQUENCE [LARGE SCALE GENOMIC DNA]</scope>
    <source>
        <strain evidence="7 8">COS</strain>
    </source>
</reference>
<sequence>MNQSHTKHSDIREQIREAIEHLQHILPSQAPIRDFVHHNTLHGFQHLPFQEALATTRRITGARGFLPLEKYRDYYYQGRISPEDLISCVELERDLEPQTRLADTAHASLSRGDIIVAVMSMPYQPVSGGQLNWQIEENRVLERLRPDLPKTSRNRLLSNAQESGLTTESAAVSDLWDACLQVLHLEHESTHPEELLDLAPEQAETLLHDMLDVANSGGDSPNTTTQLMQQTATDRFDMLLERLGRDMTMRDLLLATTGHDLLDDLRPQLIRDLSSFLDQGVASWRPLSPSKGFYHYWCERVELDLDWQLRNIEGWQQHLELLQSDPLETIISELHRLGLARDQWTGYLERLALELPGWSGMVLWRHFHPGYESLSARIDMLDYLAVRLILERIYAHNLCARLFNIESSIDMLRWYFHHQADEFTVREALFNSRLPEYLASRAQRAVHAPADTDGGDNAARWQHLAQLIWTWRQSSGSYENNTQPTLCQGAWPLFQLMQQLGWCGDEVRCLTYEHILAIFETVDALDEDRMGFIWLRAYEKQYRDQILNALAKNRERGAWPDREDRPAAQVIFCMDDREEGTRRHLEELYPEVETLGTAAHFSVPHNWRGLDDSCAGPQAPVIPTPVIPVHDVRETPAEHNLETGRLHQRRHQLLKKGQQLLLQNTRRGALLPGLLTAIAAPATLAVLIGKILAPRPFGRLLSYLRQGIEKPVTTRIEYSAPNDSPEATIESPRPGFTDTEQADRVQAMLKSMGLLNGFAPLVTIIGHGSRNQNNPHNSAYNCGACSGRFSGPNARLVAGMANRPEVRAILAERGIVVPQDTWFIGAEHDTCGEVIDWYDLDQIPDALQPSQQKLAKACEQACHLHAQERCRRLASAPRQPNPKQAFNHVLGRSLDFSQVRPELGHATNACAFIGRRSISRGAFFDRRAFLISYDASHDPTGEVLERHLLINGAVGAGINLEYYFSTVDNEHYGCGSKVTHNVTGFLGIMEGASSDLRTGLPRQMIEIHEAMRLLAVVEASTERLTEIYQRQPPLQELVGNGWVVLVAMDPDKGEFHLFDPESGWVAWQPDEKAITAVPSSADWYAGSTGPLRPALIKTPEEMAVDA</sequence>
<evidence type="ECO:0000256" key="3">
    <source>
        <dbReference type="ARBA" id="ARBA00022723"/>
    </source>
</evidence>
<dbReference type="GO" id="GO:0008270">
    <property type="term" value="F:zinc ion binding"/>
    <property type="evidence" value="ECO:0007669"/>
    <property type="project" value="UniProtKB-UniRule"/>
</dbReference>
<dbReference type="EMBL" id="MARB01000009">
    <property type="protein sequence ID" value="ODJ87856.1"/>
    <property type="molecule type" value="Genomic_DNA"/>
</dbReference>
<dbReference type="PANTHER" id="PTHR38344:SF1">
    <property type="entry name" value="INORGANIC CARBON TRANSPORTER SUBUNIT DABA-RELATED"/>
    <property type="match status" value="1"/>
</dbReference>
<comment type="subcellular location">
    <subcellularLocation>
        <location evidence="6">Cell membrane</location>
        <topology evidence="6">Peripheral membrane protein</topology>
    </subcellularLocation>
</comment>
<protein>
    <recommendedName>
        <fullName evidence="6">Probable inorganic carbon transporter subunit DabA</fullName>
    </recommendedName>
</protein>
<comment type="subunit">
    <text evidence="6">Forms a complex with DabB.</text>
</comment>
<accession>A0A7Z0VMB7</accession>
<evidence type="ECO:0000256" key="6">
    <source>
        <dbReference type="HAMAP-Rule" id="MF_01871"/>
    </source>
</evidence>
<comment type="cofactor">
    <cofactor evidence="6">
        <name>Zn(2+)</name>
        <dbReference type="ChEBI" id="CHEBI:29105"/>
    </cofactor>
</comment>
<dbReference type="InterPro" id="IPR018752">
    <property type="entry name" value="DabA"/>
</dbReference>
<dbReference type="HAMAP" id="MF_01871">
    <property type="entry name" value="DabA"/>
    <property type="match status" value="1"/>
</dbReference>
<name>A0A7Z0VMB7_9GAMM</name>
<keyword evidence="5 6" id="KW-0472">Membrane</keyword>
<comment type="function">
    <text evidence="6">Part of an energy-coupled inorganic carbon pump.</text>
</comment>
<evidence type="ECO:0000256" key="4">
    <source>
        <dbReference type="ARBA" id="ARBA00022833"/>
    </source>
</evidence>